<dbReference type="Gene3D" id="1.10.530.10">
    <property type="match status" value="1"/>
</dbReference>
<proteinExistence type="predicted"/>
<dbReference type="EMBL" id="JAMQCR010000004">
    <property type="protein sequence ID" value="MCM2536155.1"/>
    <property type="molecule type" value="Genomic_DNA"/>
</dbReference>
<evidence type="ECO:0000259" key="2">
    <source>
        <dbReference type="Pfam" id="PF13702"/>
    </source>
</evidence>
<accession>A0ABT0WKF8</accession>
<dbReference type="PANTHER" id="PTHR34135:SF3">
    <property type="entry name" value="PNEUMOCOCCAL VACCINE ANTIGEN A"/>
    <property type="match status" value="1"/>
</dbReference>
<dbReference type="Proteomes" id="UP001523262">
    <property type="component" value="Unassembled WGS sequence"/>
</dbReference>
<evidence type="ECO:0000313" key="4">
    <source>
        <dbReference type="Proteomes" id="UP001523262"/>
    </source>
</evidence>
<feature type="chain" id="PRO_5046741500" evidence="1">
    <location>
        <begin position="25"/>
        <end position="215"/>
    </location>
</feature>
<comment type="caution">
    <text evidence="3">The sequence shown here is derived from an EMBL/GenBank/DDBJ whole genome shotgun (WGS) entry which is preliminary data.</text>
</comment>
<evidence type="ECO:0000313" key="3">
    <source>
        <dbReference type="EMBL" id="MCM2536155.1"/>
    </source>
</evidence>
<sequence>MKRRRKKLKTIFVLLMLFCTLALLQTYFQQQAAHKVNDPFADVKKYSPLIHNELEKYHLEKYTTVLVALMQQESKGKGGDPMQASESAGLSRNTIKDPKQSIQVGVKHFQRVLTYGNQKKVDFPTIIQAYNMGIGYIDYIAQHGGKHSEYLAKQFSLLQVQKKPTLYTCGDNKSNFRYPYCYGDFTYSTKVTKNVQSLADSVPVTSSKKTTGESF</sequence>
<organism evidence="3 4">
    <name type="scientific">Neobacillus pocheonensis</name>
    <dbReference type="NCBI Taxonomy" id="363869"/>
    <lineage>
        <taxon>Bacteria</taxon>
        <taxon>Bacillati</taxon>
        <taxon>Bacillota</taxon>
        <taxon>Bacilli</taxon>
        <taxon>Bacillales</taxon>
        <taxon>Bacillaceae</taxon>
        <taxon>Neobacillus</taxon>
    </lineage>
</organism>
<dbReference type="CDD" id="cd16891">
    <property type="entry name" value="CwlT-like"/>
    <property type="match status" value="1"/>
</dbReference>
<dbReference type="Pfam" id="PF13702">
    <property type="entry name" value="Lysozyme_like"/>
    <property type="match status" value="1"/>
</dbReference>
<keyword evidence="4" id="KW-1185">Reference proteome</keyword>
<dbReference type="InterPro" id="IPR047194">
    <property type="entry name" value="CwlT-like_lysozyme"/>
</dbReference>
<feature type="domain" description="CwlT-like lysozyme" evidence="2">
    <location>
        <begin position="42"/>
        <end position="194"/>
    </location>
</feature>
<evidence type="ECO:0000256" key="1">
    <source>
        <dbReference type="SAM" id="SignalP"/>
    </source>
</evidence>
<feature type="signal peptide" evidence="1">
    <location>
        <begin position="1"/>
        <end position="24"/>
    </location>
</feature>
<dbReference type="PANTHER" id="PTHR34135">
    <property type="entry name" value="LYSOZYME"/>
    <property type="match status" value="1"/>
</dbReference>
<dbReference type="InterPro" id="IPR023346">
    <property type="entry name" value="Lysozyme-like_dom_sf"/>
</dbReference>
<gene>
    <name evidence="3" type="ORF">NDK43_32595</name>
</gene>
<dbReference type="SUPFAM" id="SSF53955">
    <property type="entry name" value="Lysozyme-like"/>
    <property type="match status" value="1"/>
</dbReference>
<reference evidence="3 4" key="1">
    <citation type="submission" date="2022-06" db="EMBL/GenBank/DDBJ databases">
        <authorList>
            <person name="Jeon C.O."/>
        </authorList>
    </citation>
    <scope>NUCLEOTIDE SEQUENCE [LARGE SCALE GENOMIC DNA]</scope>
    <source>
        <strain evidence="3 4">KCTC 13943</strain>
    </source>
</reference>
<protein>
    <submittedName>
        <fullName evidence="3">Lysozyme family protein</fullName>
    </submittedName>
</protein>
<keyword evidence="1" id="KW-0732">Signal</keyword>
<name>A0ABT0WKF8_9BACI</name>